<dbReference type="Proteomes" id="UP000426265">
    <property type="component" value="Unassembled WGS sequence"/>
</dbReference>
<comment type="subcellular location">
    <subcellularLocation>
        <location evidence="1">Nucleus</location>
    </subcellularLocation>
</comment>
<evidence type="ECO:0000313" key="5">
    <source>
        <dbReference type="Proteomes" id="UP000426265"/>
    </source>
</evidence>
<evidence type="ECO:0000313" key="4">
    <source>
        <dbReference type="EMBL" id="VYS61486.1"/>
    </source>
</evidence>
<dbReference type="Gene3D" id="3.20.20.140">
    <property type="entry name" value="Metal-dependent hydrolases"/>
    <property type="match status" value="1"/>
</dbReference>
<dbReference type="EMBL" id="CACRSJ010000109">
    <property type="protein sequence ID" value="VYS61486.1"/>
    <property type="molecule type" value="Genomic_DNA"/>
</dbReference>
<protein>
    <submittedName>
        <fullName evidence="4">Uncharacterized protein</fullName>
    </submittedName>
</protein>
<evidence type="ECO:0000256" key="3">
    <source>
        <dbReference type="ARBA" id="ARBA00022694"/>
    </source>
</evidence>
<dbReference type="PANTHER" id="PTHR13031">
    <property type="entry name" value="RIBONUCLEASE P SUBUNIT P30"/>
    <property type="match status" value="1"/>
</dbReference>
<dbReference type="Pfam" id="PF01876">
    <property type="entry name" value="RNase_P_p30"/>
    <property type="match status" value="1"/>
</dbReference>
<organism evidence="4 5">
    <name type="scientific">Arabidopsis thaliana</name>
    <name type="common">Mouse-ear cress</name>
    <dbReference type="NCBI Taxonomy" id="3702"/>
    <lineage>
        <taxon>Eukaryota</taxon>
        <taxon>Viridiplantae</taxon>
        <taxon>Streptophyta</taxon>
        <taxon>Embryophyta</taxon>
        <taxon>Tracheophyta</taxon>
        <taxon>Spermatophyta</taxon>
        <taxon>Magnoliopsida</taxon>
        <taxon>eudicotyledons</taxon>
        <taxon>Gunneridae</taxon>
        <taxon>Pentapetalae</taxon>
        <taxon>rosids</taxon>
        <taxon>malvids</taxon>
        <taxon>Brassicales</taxon>
        <taxon>Brassicaceae</taxon>
        <taxon>Camelineae</taxon>
        <taxon>Arabidopsis</taxon>
    </lineage>
</organism>
<dbReference type="AlphaFoldDB" id="A0A654FKZ2"/>
<evidence type="ECO:0000256" key="2">
    <source>
        <dbReference type="ARBA" id="ARBA00007331"/>
    </source>
</evidence>
<sequence>MELGYVGIAHNRSIKGLLHVHVENNAQCQSLTSGNPILKSYDIILVRPMNQNAFDYACEKAEVDLISIDFTDKMLFRLKHPMRGMYSDLLMDAQTGDKLYQMLR</sequence>
<dbReference type="ExpressionAtlas" id="A0A654FKZ2">
    <property type="expression patterns" value="baseline and differential"/>
</dbReference>
<dbReference type="GO" id="GO:0008033">
    <property type="term" value="P:tRNA processing"/>
    <property type="evidence" value="ECO:0007669"/>
    <property type="project" value="UniProtKB-KW"/>
</dbReference>
<name>A0A654FKZ2_ARATH</name>
<dbReference type="InterPro" id="IPR016195">
    <property type="entry name" value="Pol/histidinol_Pase-like"/>
</dbReference>
<dbReference type="SUPFAM" id="SSF89550">
    <property type="entry name" value="PHP domain-like"/>
    <property type="match status" value="1"/>
</dbReference>
<dbReference type="InterPro" id="IPR002738">
    <property type="entry name" value="RNase_P_p30"/>
</dbReference>
<dbReference type="GO" id="GO:0005634">
    <property type="term" value="C:nucleus"/>
    <property type="evidence" value="ECO:0007669"/>
    <property type="project" value="UniProtKB-SubCell"/>
</dbReference>
<keyword evidence="3" id="KW-0819">tRNA processing</keyword>
<gene>
    <name evidence="4" type="ORF">AN1_LOCUS16916</name>
</gene>
<comment type="similarity">
    <text evidence="2">Belongs to the eukaryotic/archaeal RNase P protein component 3 family.</text>
</comment>
<proteinExistence type="inferred from homology"/>
<reference evidence="4 5" key="1">
    <citation type="submission" date="2019-11" db="EMBL/GenBank/DDBJ databases">
        <authorList>
            <person name="Jiao W.-B."/>
            <person name="Schneeberger K."/>
        </authorList>
    </citation>
    <scope>NUCLEOTIDE SEQUENCE [LARGE SCALE GENOMIC DNA]</scope>
    <source>
        <strain evidence="5">cv. An-1</strain>
    </source>
</reference>
<evidence type="ECO:0000256" key="1">
    <source>
        <dbReference type="ARBA" id="ARBA00004123"/>
    </source>
</evidence>
<accession>A0A654FKZ2</accession>
<dbReference type="PANTHER" id="PTHR13031:SF0">
    <property type="entry name" value="RIBONUCLEASE P PROTEIN SUBUNIT P30"/>
    <property type="match status" value="1"/>
</dbReference>